<sequence>MRCASRLLVVEADASLLGKIEMAWASATKSSVVTFILRANFAFGTSLLSCGAGVVCIGGIGAAGAASGEAALLMPLSAGALHLAWQTRTLDLNSRESCLRLFRSNRDFGAIVFAAIVACKLISLASDGGDGGGSSSGAGSLHSGSSEGGSGGSGSADGGDDGGSSSSSHIGSGRGRGDMNEKRAHSSAEHVDTEDTC</sequence>
<dbReference type="AlphaFoldDB" id="A0A7S4BLR5"/>
<protein>
    <submittedName>
        <fullName evidence="2">Uncharacterized protein</fullName>
    </submittedName>
</protein>
<proteinExistence type="predicted"/>
<feature type="region of interest" description="Disordered" evidence="1">
    <location>
        <begin position="133"/>
        <end position="197"/>
    </location>
</feature>
<name>A0A7S4BLR5_CHRCT</name>
<evidence type="ECO:0000313" key="2">
    <source>
        <dbReference type="EMBL" id="CAE0769934.1"/>
    </source>
</evidence>
<feature type="compositionally biased region" description="Basic and acidic residues" evidence="1">
    <location>
        <begin position="175"/>
        <end position="197"/>
    </location>
</feature>
<evidence type="ECO:0000256" key="1">
    <source>
        <dbReference type="SAM" id="MobiDB-lite"/>
    </source>
</evidence>
<feature type="compositionally biased region" description="Gly residues" evidence="1">
    <location>
        <begin position="146"/>
        <end position="157"/>
    </location>
</feature>
<organism evidence="2">
    <name type="scientific">Chrysotila carterae</name>
    <name type="common">Marine alga</name>
    <name type="synonym">Syracosphaera carterae</name>
    <dbReference type="NCBI Taxonomy" id="13221"/>
    <lineage>
        <taxon>Eukaryota</taxon>
        <taxon>Haptista</taxon>
        <taxon>Haptophyta</taxon>
        <taxon>Prymnesiophyceae</taxon>
        <taxon>Isochrysidales</taxon>
        <taxon>Isochrysidaceae</taxon>
        <taxon>Chrysotila</taxon>
    </lineage>
</organism>
<dbReference type="Gene3D" id="1.20.120.1780">
    <property type="entry name" value="UbiA prenyltransferase"/>
    <property type="match status" value="1"/>
</dbReference>
<gene>
    <name evidence="2" type="ORF">PCAR00345_LOCUS22546</name>
</gene>
<reference evidence="2" key="1">
    <citation type="submission" date="2021-01" db="EMBL/GenBank/DDBJ databases">
        <authorList>
            <person name="Corre E."/>
            <person name="Pelletier E."/>
            <person name="Niang G."/>
            <person name="Scheremetjew M."/>
            <person name="Finn R."/>
            <person name="Kale V."/>
            <person name="Holt S."/>
            <person name="Cochrane G."/>
            <person name="Meng A."/>
            <person name="Brown T."/>
            <person name="Cohen L."/>
        </authorList>
    </citation>
    <scope>NUCLEOTIDE SEQUENCE</scope>
    <source>
        <strain evidence="2">CCMP645</strain>
    </source>
</reference>
<accession>A0A7S4BLR5</accession>
<dbReference type="EMBL" id="HBIZ01035385">
    <property type="protein sequence ID" value="CAE0769934.1"/>
    <property type="molecule type" value="Transcribed_RNA"/>
</dbReference>